<dbReference type="Proteomes" id="UP000799421">
    <property type="component" value="Unassembled WGS sequence"/>
</dbReference>
<dbReference type="InterPro" id="IPR042534">
    <property type="entry name" value="SAP18_sf"/>
</dbReference>
<dbReference type="Gene3D" id="3.10.20.550">
    <property type="entry name" value="ASAP complex, SAP18 subunit"/>
    <property type="match status" value="1"/>
</dbReference>
<dbReference type="AlphaFoldDB" id="A0A6A7C5N3"/>
<feature type="compositionally biased region" description="Basic and acidic residues" evidence="2">
    <location>
        <begin position="187"/>
        <end position="207"/>
    </location>
</feature>
<name>A0A6A7C5N3_9PEZI</name>
<dbReference type="PANTHER" id="PTHR13082">
    <property type="entry name" value="SAP18"/>
    <property type="match status" value="1"/>
</dbReference>
<keyword evidence="4" id="KW-1185">Reference proteome</keyword>
<feature type="region of interest" description="Disordered" evidence="2">
    <location>
        <begin position="176"/>
        <end position="259"/>
    </location>
</feature>
<proteinExistence type="inferred from homology"/>
<accession>A0A6A7C5N3</accession>
<dbReference type="Pfam" id="PF06487">
    <property type="entry name" value="SAP18"/>
    <property type="match status" value="1"/>
</dbReference>
<feature type="compositionally biased region" description="Gly residues" evidence="2">
    <location>
        <begin position="230"/>
        <end position="259"/>
    </location>
</feature>
<comment type="similarity">
    <text evidence="1">Belongs to the SAP18 family.</text>
</comment>
<evidence type="ECO:0000313" key="4">
    <source>
        <dbReference type="Proteomes" id="UP000799421"/>
    </source>
</evidence>
<protein>
    <recommendedName>
        <fullName evidence="5">Sin3-associated polypeptide Sap18</fullName>
    </recommendedName>
</protein>
<reference evidence="3" key="1">
    <citation type="journal article" date="2020" name="Stud. Mycol.">
        <title>101 Dothideomycetes genomes: a test case for predicting lifestyles and emergence of pathogens.</title>
        <authorList>
            <person name="Haridas S."/>
            <person name="Albert R."/>
            <person name="Binder M."/>
            <person name="Bloem J."/>
            <person name="Labutti K."/>
            <person name="Salamov A."/>
            <person name="Andreopoulos B."/>
            <person name="Baker S."/>
            <person name="Barry K."/>
            <person name="Bills G."/>
            <person name="Bluhm B."/>
            <person name="Cannon C."/>
            <person name="Castanera R."/>
            <person name="Culley D."/>
            <person name="Daum C."/>
            <person name="Ezra D."/>
            <person name="Gonzalez J."/>
            <person name="Henrissat B."/>
            <person name="Kuo A."/>
            <person name="Liang C."/>
            <person name="Lipzen A."/>
            <person name="Lutzoni F."/>
            <person name="Magnuson J."/>
            <person name="Mondo S."/>
            <person name="Nolan M."/>
            <person name="Ohm R."/>
            <person name="Pangilinan J."/>
            <person name="Park H.-J."/>
            <person name="Ramirez L."/>
            <person name="Alfaro M."/>
            <person name="Sun H."/>
            <person name="Tritt A."/>
            <person name="Yoshinaga Y."/>
            <person name="Zwiers L.-H."/>
            <person name="Turgeon B."/>
            <person name="Goodwin S."/>
            <person name="Spatafora J."/>
            <person name="Crous P."/>
            <person name="Grigoriev I."/>
        </authorList>
    </citation>
    <scope>NUCLEOTIDE SEQUENCE</scope>
    <source>
        <strain evidence="3">CBS 480.64</strain>
    </source>
</reference>
<dbReference type="InterPro" id="IPR010516">
    <property type="entry name" value="SAP18"/>
</dbReference>
<dbReference type="GO" id="GO:0005634">
    <property type="term" value="C:nucleus"/>
    <property type="evidence" value="ECO:0007669"/>
    <property type="project" value="TreeGrafter"/>
</dbReference>
<evidence type="ECO:0000256" key="2">
    <source>
        <dbReference type="SAM" id="MobiDB-lite"/>
    </source>
</evidence>
<dbReference type="OrthoDB" id="440566at2759"/>
<sequence>MSLQPSDNRKVDRTTTAPFLLRCYWRRDRSLSPREFSVAPPFNPTAEGVSDYSQILPAEIRQHSVQIYTWPTCTLGELTGLLLSVLPKGVLPSPPVGTRLVYKLIFPDTRAEVGEDGRGRWRDKPIGSVVIGGNEAEVDGSSIEDQLEGDAHKTLSDSRFVIGDYVACTILPPDSEGRIAPPPVERGYVDRGPRDHGLGRGRGDFRNGHGFGTAPPPGDWRRGERPPGPNYGGGGGGYDGGGGFGGGGGRGGGYGGRPY</sequence>
<organism evidence="3 4">
    <name type="scientific">Piedraia hortae CBS 480.64</name>
    <dbReference type="NCBI Taxonomy" id="1314780"/>
    <lineage>
        <taxon>Eukaryota</taxon>
        <taxon>Fungi</taxon>
        <taxon>Dikarya</taxon>
        <taxon>Ascomycota</taxon>
        <taxon>Pezizomycotina</taxon>
        <taxon>Dothideomycetes</taxon>
        <taxon>Dothideomycetidae</taxon>
        <taxon>Capnodiales</taxon>
        <taxon>Piedraiaceae</taxon>
        <taxon>Piedraia</taxon>
    </lineage>
</organism>
<dbReference type="PANTHER" id="PTHR13082:SF0">
    <property type="entry name" value="HISTONE DEACETYLASE COMPLEX SUBUNIT SAP18"/>
    <property type="match status" value="1"/>
</dbReference>
<evidence type="ECO:0008006" key="5">
    <source>
        <dbReference type="Google" id="ProtNLM"/>
    </source>
</evidence>
<gene>
    <name evidence="3" type="ORF">K470DRAFT_255429</name>
</gene>
<evidence type="ECO:0000313" key="3">
    <source>
        <dbReference type="EMBL" id="KAF2862906.1"/>
    </source>
</evidence>
<dbReference type="EMBL" id="MU005963">
    <property type="protein sequence ID" value="KAF2862906.1"/>
    <property type="molecule type" value="Genomic_DNA"/>
</dbReference>
<evidence type="ECO:0000256" key="1">
    <source>
        <dbReference type="ARBA" id="ARBA00009143"/>
    </source>
</evidence>